<dbReference type="CDD" id="cd06225">
    <property type="entry name" value="HAMP"/>
    <property type="match status" value="1"/>
</dbReference>
<proteinExistence type="predicted"/>
<comment type="subcellular location">
    <subcellularLocation>
        <location evidence="2">Membrane</location>
    </subcellularLocation>
</comment>
<dbReference type="SUPFAM" id="SSF158472">
    <property type="entry name" value="HAMP domain-like"/>
    <property type="match status" value="1"/>
</dbReference>
<evidence type="ECO:0000256" key="7">
    <source>
        <dbReference type="ARBA" id="ARBA00022777"/>
    </source>
</evidence>
<feature type="domain" description="Histidine kinase" evidence="12">
    <location>
        <begin position="266"/>
        <end position="479"/>
    </location>
</feature>
<gene>
    <name evidence="14" type="ORF">BXT84_13065</name>
</gene>
<dbReference type="PROSITE" id="PS50109">
    <property type="entry name" value="HIS_KIN"/>
    <property type="match status" value="1"/>
</dbReference>
<evidence type="ECO:0000256" key="8">
    <source>
        <dbReference type="ARBA" id="ARBA00022989"/>
    </source>
</evidence>
<dbReference type="InterPro" id="IPR003660">
    <property type="entry name" value="HAMP_dom"/>
</dbReference>
<keyword evidence="5" id="KW-0808">Transferase</keyword>
<dbReference type="CDD" id="cd00075">
    <property type="entry name" value="HATPase"/>
    <property type="match status" value="1"/>
</dbReference>
<organism evidence="14 15">
    <name type="scientific">Sulfobacillus thermotolerans</name>
    <dbReference type="NCBI Taxonomy" id="338644"/>
    <lineage>
        <taxon>Bacteria</taxon>
        <taxon>Bacillati</taxon>
        <taxon>Bacillota</taxon>
        <taxon>Clostridia</taxon>
        <taxon>Eubacteriales</taxon>
        <taxon>Clostridiales Family XVII. Incertae Sedis</taxon>
        <taxon>Sulfobacillus</taxon>
    </lineage>
</organism>
<keyword evidence="9" id="KW-0902">Two-component regulatory system</keyword>
<comment type="catalytic activity">
    <reaction evidence="1">
        <text>ATP + protein L-histidine = ADP + protein N-phospho-L-histidine.</text>
        <dbReference type="EC" id="2.7.13.3"/>
    </reaction>
</comment>
<accession>A0ABM6RU75</accession>
<reference evidence="14 15" key="1">
    <citation type="journal article" date="2019" name="Sci. Rep.">
        <title>Sulfobacillus thermotolerans: new insights into resistance and metabolic capacities of acidophilic chemolithotrophs.</title>
        <authorList>
            <person name="Panyushkina A.E."/>
            <person name="Babenko V.V."/>
            <person name="Nikitina A.S."/>
            <person name="Selezneva O.V."/>
            <person name="Tsaplina I.A."/>
            <person name="Letarova M.A."/>
            <person name="Kostryukova E.S."/>
            <person name="Letarov A.V."/>
        </authorList>
    </citation>
    <scope>NUCLEOTIDE SEQUENCE [LARGE SCALE GENOMIC DNA]</scope>
    <source>
        <strain evidence="14 15">Kr1</strain>
    </source>
</reference>
<dbReference type="CDD" id="cd00082">
    <property type="entry name" value="HisKA"/>
    <property type="match status" value="1"/>
</dbReference>
<dbReference type="EC" id="2.7.13.3" evidence="3"/>
<dbReference type="Gene3D" id="1.10.287.130">
    <property type="match status" value="1"/>
</dbReference>
<feature type="transmembrane region" description="Helical" evidence="11">
    <location>
        <begin position="20"/>
        <end position="40"/>
    </location>
</feature>
<evidence type="ECO:0000256" key="6">
    <source>
        <dbReference type="ARBA" id="ARBA00022692"/>
    </source>
</evidence>
<dbReference type="Pfam" id="PF00512">
    <property type="entry name" value="HisKA"/>
    <property type="match status" value="1"/>
</dbReference>
<evidence type="ECO:0000313" key="14">
    <source>
        <dbReference type="EMBL" id="AUW94760.1"/>
    </source>
</evidence>
<dbReference type="PANTHER" id="PTHR45436">
    <property type="entry name" value="SENSOR HISTIDINE KINASE YKOH"/>
    <property type="match status" value="1"/>
</dbReference>
<keyword evidence="6 11" id="KW-0812">Transmembrane</keyword>
<dbReference type="SUPFAM" id="SSF47384">
    <property type="entry name" value="Homodimeric domain of signal transducing histidine kinase"/>
    <property type="match status" value="1"/>
</dbReference>
<evidence type="ECO:0000256" key="3">
    <source>
        <dbReference type="ARBA" id="ARBA00012438"/>
    </source>
</evidence>
<dbReference type="InterPro" id="IPR036890">
    <property type="entry name" value="HATPase_C_sf"/>
</dbReference>
<feature type="domain" description="HAMP" evidence="13">
    <location>
        <begin position="198"/>
        <end position="251"/>
    </location>
</feature>
<dbReference type="SMART" id="SM00388">
    <property type="entry name" value="HisKA"/>
    <property type="match status" value="1"/>
</dbReference>
<dbReference type="SUPFAM" id="SSF55874">
    <property type="entry name" value="ATPase domain of HSP90 chaperone/DNA topoisomerase II/histidine kinase"/>
    <property type="match status" value="1"/>
</dbReference>
<dbReference type="SMART" id="SM00304">
    <property type="entry name" value="HAMP"/>
    <property type="match status" value="1"/>
</dbReference>
<dbReference type="PROSITE" id="PS50885">
    <property type="entry name" value="HAMP"/>
    <property type="match status" value="1"/>
</dbReference>
<dbReference type="SMART" id="SM00387">
    <property type="entry name" value="HATPase_c"/>
    <property type="match status" value="1"/>
</dbReference>
<dbReference type="PRINTS" id="PR00344">
    <property type="entry name" value="BCTRLSENSOR"/>
</dbReference>
<keyword evidence="15" id="KW-1185">Reference proteome</keyword>
<evidence type="ECO:0000256" key="2">
    <source>
        <dbReference type="ARBA" id="ARBA00004370"/>
    </source>
</evidence>
<keyword evidence="7 14" id="KW-0418">Kinase</keyword>
<protein>
    <recommendedName>
        <fullName evidence="3">histidine kinase</fullName>
        <ecNumber evidence="3">2.7.13.3</ecNumber>
    </recommendedName>
</protein>
<evidence type="ECO:0000259" key="12">
    <source>
        <dbReference type="PROSITE" id="PS50109"/>
    </source>
</evidence>
<evidence type="ECO:0000256" key="11">
    <source>
        <dbReference type="SAM" id="Phobius"/>
    </source>
</evidence>
<evidence type="ECO:0000256" key="4">
    <source>
        <dbReference type="ARBA" id="ARBA00022553"/>
    </source>
</evidence>
<keyword evidence="8 11" id="KW-1133">Transmembrane helix</keyword>
<evidence type="ECO:0000256" key="10">
    <source>
        <dbReference type="ARBA" id="ARBA00023136"/>
    </source>
</evidence>
<dbReference type="PANTHER" id="PTHR45436:SF5">
    <property type="entry name" value="SENSOR HISTIDINE KINASE TRCS"/>
    <property type="match status" value="1"/>
</dbReference>
<evidence type="ECO:0000313" key="15">
    <source>
        <dbReference type="Proteomes" id="UP000325292"/>
    </source>
</evidence>
<keyword evidence="4" id="KW-0597">Phosphoprotein</keyword>
<dbReference type="Pfam" id="PF02518">
    <property type="entry name" value="HATPase_c"/>
    <property type="match status" value="1"/>
</dbReference>
<dbReference type="InterPro" id="IPR003594">
    <property type="entry name" value="HATPase_dom"/>
</dbReference>
<dbReference type="InterPro" id="IPR003661">
    <property type="entry name" value="HisK_dim/P_dom"/>
</dbReference>
<dbReference type="InterPro" id="IPR005467">
    <property type="entry name" value="His_kinase_dom"/>
</dbReference>
<dbReference type="Gene3D" id="3.30.565.10">
    <property type="entry name" value="Histidine kinase-like ATPase, C-terminal domain"/>
    <property type="match status" value="1"/>
</dbReference>
<evidence type="ECO:0000256" key="1">
    <source>
        <dbReference type="ARBA" id="ARBA00000085"/>
    </source>
</evidence>
<dbReference type="InterPro" id="IPR036097">
    <property type="entry name" value="HisK_dim/P_sf"/>
</dbReference>
<dbReference type="InterPro" id="IPR050428">
    <property type="entry name" value="TCS_sensor_his_kinase"/>
</dbReference>
<dbReference type="Gene3D" id="6.10.340.10">
    <property type="match status" value="1"/>
</dbReference>
<dbReference type="EMBL" id="CP019454">
    <property type="protein sequence ID" value="AUW94760.1"/>
    <property type="molecule type" value="Genomic_DNA"/>
</dbReference>
<dbReference type="GO" id="GO:0016301">
    <property type="term" value="F:kinase activity"/>
    <property type="evidence" value="ECO:0007669"/>
    <property type="project" value="UniProtKB-KW"/>
</dbReference>
<evidence type="ECO:0000259" key="13">
    <source>
        <dbReference type="PROSITE" id="PS50885"/>
    </source>
</evidence>
<name>A0ABM6RU75_9FIRM</name>
<dbReference type="Pfam" id="PF00672">
    <property type="entry name" value="HAMP"/>
    <property type="match status" value="1"/>
</dbReference>
<dbReference type="InterPro" id="IPR004358">
    <property type="entry name" value="Sig_transdc_His_kin-like_C"/>
</dbReference>
<evidence type="ECO:0000256" key="9">
    <source>
        <dbReference type="ARBA" id="ARBA00023012"/>
    </source>
</evidence>
<dbReference type="Proteomes" id="UP000325292">
    <property type="component" value="Chromosome"/>
</dbReference>
<keyword evidence="10 11" id="KW-0472">Membrane</keyword>
<feature type="transmembrane region" description="Helical" evidence="11">
    <location>
        <begin position="174"/>
        <end position="196"/>
    </location>
</feature>
<sequence>MRWRWNSKFGRSLSSRLIFSHVAVTIMVLAIALGISNITFRNYLVGAQVRDLAARGQSISGVMQGYFTGTLYGPEAAYLVSVLQGTLNDRVFVLDDTGQILLETGNKRLPAAPWSEAILVRVLEDGQQFQGVLEGPNHVAEATAGVPVIAHGHIYGAVFLEAPLSNSNHTARSLTGLLLLGEIAAIVMAAILAYGFSKRLAQPLLALRETVSQMGRDNAHEVHAQEQGAQEVRELAQEFNRMADRITSQMHQLRKEAEVRDTLLAHVAHDLRTPLTSIRGFLEAIRDGMVEGEGLKRAVDIAWDETLRLKRLVDRLLAATRIQSGVGDKSLVRVSVWIQTTLDRVAPLAQETQHPLVWRQRDDAEILAIEDYLVEALINIIDNAAKWAPRATPILIDSVLSSDGATIAVSVTDQGPGIPPEMLDHVFERFVTGDKARQGSSGLGLSIVHDVMQQHRGTVTASNNPAGGTVITMTLPTYREAP</sequence>
<evidence type="ECO:0000256" key="5">
    <source>
        <dbReference type="ARBA" id="ARBA00022679"/>
    </source>
</evidence>